<accession>A0A5N5UA06</accession>
<evidence type="ECO:0000313" key="1">
    <source>
        <dbReference type="EMBL" id="KAB7515424.1"/>
    </source>
</evidence>
<gene>
    <name evidence="1" type="ORF">DMP03_09400</name>
</gene>
<dbReference type="OrthoDB" id="340836at2157"/>
<dbReference type="EMBL" id="QJOW01000003">
    <property type="protein sequence ID" value="KAB7515424.1"/>
    <property type="molecule type" value="Genomic_DNA"/>
</dbReference>
<comment type="caution">
    <text evidence="1">The sequence shown here is derived from an EMBL/GenBank/DDBJ whole genome shotgun (WGS) entry which is preliminary data.</text>
</comment>
<dbReference type="Proteomes" id="UP000326302">
    <property type="component" value="Unassembled WGS sequence"/>
</dbReference>
<dbReference type="RefSeq" id="WP_152120419.1">
    <property type="nucleotide sequence ID" value="NZ_QJOW01000003.1"/>
</dbReference>
<proteinExistence type="predicted"/>
<evidence type="ECO:0000313" key="2">
    <source>
        <dbReference type="Proteomes" id="UP000326302"/>
    </source>
</evidence>
<protein>
    <submittedName>
        <fullName evidence="1">Uncharacterized protein</fullName>
    </submittedName>
</protein>
<name>A0A5N5UA06_9EURY</name>
<reference evidence="1 2" key="1">
    <citation type="submission" date="2019-10" db="EMBL/GenBank/DDBJ databases">
        <title>Unraveling microbial dark matter from salterns through culturing: the case of the genus Halosegnis.</title>
        <authorList>
            <person name="Duran-Viseras A."/>
            <person name="Andrei A.-S."/>
            <person name="Vera-Gargallo B."/>
            <person name="Ghai R."/>
            <person name="Sanchez-Porro C."/>
            <person name="Ventosa A."/>
        </authorList>
    </citation>
    <scope>NUCLEOTIDE SEQUENCE [LARGE SCALE GENOMIC DNA]</scope>
    <source>
        <strain evidence="1 2">F17-44</strain>
    </source>
</reference>
<organism evidence="1 2">
    <name type="scientific">Halosegnis rubeus</name>
    <dbReference type="NCBI Taxonomy" id="2212850"/>
    <lineage>
        <taxon>Archaea</taxon>
        <taxon>Methanobacteriati</taxon>
        <taxon>Methanobacteriota</taxon>
        <taxon>Stenosarchaea group</taxon>
        <taxon>Halobacteria</taxon>
        <taxon>Halobacteriales</taxon>
        <taxon>Natronomonadaceae</taxon>
        <taxon>Halosegnis</taxon>
    </lineage>
</organism>
<dbReference type="AlphaFoldDB" id="A0A5N5UA06"/>
<sequence>MLEQVLAELRACGHTVERPADAGEPTALATGGSGPLDFAAEPVAVEPVGSDPTTLVERAADAARSDRATLYVTSADEATAVGDILSTPRFVADERGGFRQFYPVPDRIQLADGSYAAVRATQPTARYGESARARADRVLTWREAPGDDDPSLVLDVNRQSTVTLDSVASLTNPGPASVFPYRYTRRDGSFRVLQGDDEVGRFASIAAMRERGYQPVPVPLVPEHHLRWGTPTLGLAVVDGEQVHYERIMKSEQ</sequence>